<evidence type="ECO:0000313" key="7">
    <source>
        <dbReference type="Proteomes" id="UP000050794"/>
    </source>
</evidence>
<comment type="similarity">
    <text evidence="2">Belongs to the class-I pyridine nucleotide-disulfide oxidoreductase family.</text>
</comment>
<dbReference type="GO" id="GO:0005739">
    <property type="term" value="C:mitochondrion"/>
    <property type="evidence" value="ECO:0007669"/>
    <property type="project" value="TreeGrafter"/>
</dbReference>
<dbReference type="WBParaSite" id="TCNE_0001989101-mRNA-1">
    <property type="protein sequence ID" value="TCNE_0001989101-mRNA-1"/>
    <property type="gene ID" value="TCNE_0001989101"/>
</dbReference>
<keyword evidence="7" id="KW-1185">Reference proteome</keyword>
<dbReference type="InterPro" id="IPR036188">
    <property type="entry name" value="FAD/NAD-bd_sf"/>
</dbReference>
<keyword evidence="4" id="KW-1015">Disulfide bond</keyword>
<dbReference type="PANTHER" id="PTHR42737">
    <property type="entry name" value="GLUTATHIONE REDUCTASE"/>
    <property type="match status" value="1"/>
</dbReference>
<evidence type="ECO:0000313" key="6">
    <source>
        <dbReference type="EMBL" id="VDM51208.1"/>
    </source>
</evidence>
<dbReference type="PANTHER" id="PTHR42737:SF2">
    <property type="entry name" value="GLUTATHIONE REDUCTASE"/>
    <property type="match status" value="1"/>
</dbReference>
<evidence type="ECO:0000256" key="1">
    <source>
        <dbReference type="ARBA" id="ARBA00001974"/>
    </source>
</evidence>
<organism evidence="7 8">
    <name type="scientific">Toxocara canis</name>
    <name type="common">Canine roundworm</name>
    <dbReference type="NCBI Taxonomy" id="6265"/>
    <lineage>
        <taxon>Eukaryota</taxon>
        <taxon>Metazoa</taxon>
        <taxon>Ecdysozoa</taxon>
        <taxon>Nematoda</taxon>
        <taxon>Chromadorea</taxon>
        <taxon>Rhabditida</taxon>
        <taxon>Spirurina</taxon>
        <taxon>Ascaridomorpha</taxon>
        <taxon>Ascaridoidea</taxon>
        <taxon>Toxocaridae</taxon>
        <taxon>Toxocara</taxon>
    </lineage>
</organism>
<accession>A0A183VGL7</accession>
<dbReference type="Gene3D" id="3.50.50.60">
    <property type="entry name" value="FAD/NAD(P)-binding domain"/>
    <property type="match status" value="1"/>
</dbReference>
<reference evidence="6 7" key="2">
    <citation type="submission" date="2018-11" db="EMBL/GenBank/DDBJ databases">
        <authorList>
            <consortium name="Pathogen Informatics"/>
        </authorList>
    </citation>
    <scope>NUCLEOTIDE SEQUENCE [LARGE SCALE GENOMIC DNA]</scope>
</reference>
<dbReference type="GO" id="GO:0034599">
    <property type="term" value="P:cellular response to oxidative stress"/>
    <property type="evidence" value="ECO:0007669"/>
    <property type="project" value="TreeGrafter"/>
</dbReference>
<dbReference type="SUPFAM" id="SSF51905">
    <property type="entry name" value="FAD/NAD(P)-binding domain"/>
    <property type="match status" value="1"/>
</dbReference>
<dbReference type="GO" id="GO:0004362">
    <property type="term" value="F:glutathione-disulfide reductase (NADPH) activity"/>
    <property type="evidence" value="ECO:0007669"/>
    <property type="project" value="TreeGrafter"/>
</dbReference>
<dbReference type="GO" id="GO:0006749">
    <property type="term" value="P:glutathione metabolic process"/>
    <property type="evidence" value="ECO:0007669"/>
    <property type="project" value="TreeGrafter"/>
</dbReference>
<protein>
    <submittedName>
        <fullName evidence="8">Pyr_redox_2 domain-containing protein</fullName>
    </submittedName>
</protein>
<dbReference type="GO" id="GO:0005829">
    <property type="term" value="C:cytosol"/>
    <property type="evidence" value="ECO:0007669"/>
    <property type="project" value="TreeGrafter"/>
</dbReference>
<dbReference type="InterPro" id="IPR046952">
    <property type="entry name" value="GSHR/TRXR-like"/>
</dbReference>
<keyword evidence="5" id="KW-0676">Redox-active center</keyword>
<dbReference type="PRINTS" id="PR00411">
    <property type="entry name" value="PNDRDTASEI"/>
</dbReference>
<dbReference type="EMBL" id="UYWY01027686">
    <property type="protein sequence ID" value="VDM51208.1"/>
    <property type="molecule type" value="Genomic_DNA"/>
</dbReference>
<keyword evidence="3" id="KW-0560">Oxidoreductase</keyword>
<dbReference type="AlphaFoldDB" id="A0A183VGL7"/>
<gene>
    <name evidence="6" type="ORF">TCNE_LOCUS19887</name>
</gene>
<evidence type="ECO:0000256" key="5">
    <source>
        <dbReference type="ARBA" id="ARBA00023284"/>
    </source>
</evidence>
<comment type="cofactor">
    <cofactor evidence="1">
        <name>FAD</name>
        <dbReference type="ChEBI" id="CHEBI:57692"/>
    </cofactor>
</comment>
<sequence length="54" mass="5785">MSGAVREYDYLVIGGGSSGIASARRAREFNVSAALIEEGRLGGTCVCIYYFISF</sequence>
<dbReference type="Proteomes" id="UP000050794">
    <property type="component" value="Unassembled WGS sequence"/>
</dbReference>
<reference evidence="8" key="1">
    <citation type="submission" date="2016-06" db="UniProtKB">
        <authorList>
            <consortium name="WormBaseParasite"/>
        </authorList>
    </citation>
    <scope>IDENTIFICATION</scope>
</reference>
<evidence type="ECO:0000256" key="4">
    <source>
        <dbReference type="ARBA" id="ARBA00023157"/>
    </source>
</evidence>
<dbReference type="GO" id="GO:0045454">
    <property type="term" value="P:cell redox homeostasis"/>
    <property type="evidence" value="ECO:0007669"/>
    <property type="project" value="InterPro"/>
</dbReference>
<evidence type="ECO:0000313" key="8">
    <source>
        <dbReference type="WBParaSite" id="TCNE_0001989101-mRNA-1"/>
    </source>
</evidence>
<name>A0A183VGL7_TOXCA</name>
<proteinExistence type="inferred from homology"/>
<evidence type="ECO:0000256" key="2">
    <source>
        <dbReference type="ARBA" id="ARBA00007532"/>
    </source>
</evidence>
<dbReference type="GO" id="GO:0050660">
    <property type="term" value="F:flavin adenine dinucleotide binding"/>
    <property type="evidence" value="ECO:0007669"/>
    <property type="project" value="InterPro"/>
</dbReference>
<evidence type="ECO:0000256" key="3">
    <source>
        <dbReference type="ARBA" id="ARBA00023002"/>
    </source>
</evidence>